<dbReference type="GO" id="GO:0008017">
    <property type="term" value="F:microtubule binding"/>
    <property type="evidence" value="ECO:0007669"/>
    <property type="project" value="InterPro"/>
</dbReference>
<name>A0A9P8QDT7_WICPI</name>
<feature type="coiled-coil region" evidence="6">
    <location>
        <begin position="452"/>
        <end position="868"/>
    </location>
</feature>
<evidence type="ECO:0000259" key="8">
    <source>
        <dbReference type="PROSITE" id="PS50067"/>
    </source>
</evidence>
<evidence type="ECO:0000313" key="10">
    <source>
        <dbReference type="Proteomes" id="UP000774326"/>
    </source>
</evidence>
<evidence type="ECO:0000313" key="9">
    <source>
        <dbReference type="EMBL" id="KAH3687685.1"/>
    </source>
</evidence>
<feature type="binding site" evidence="5">
    <location>
        <begin position="85"/>
        <end position="92"/>
    </location>
    <ligand>
        <name>ATP</name>
        <dbReference type="ChEBI" id="CHEBI:30616"/>
    </ligand>
</feature>
<dbReference type="GO" id="GO:0005876">
    <property type="term" value="C:spindle microtubule"/>
    <property type="evidence" value="ECO:0007669"/>
    <property type="project" value="TreeGrafter"/>
</dbReference>
<dbReference type="GO" id="GO:0072686">
    <property type="term" value="C:mitotic spindle"/>
    <property type="evidence" value="ECO:0007669"/>
    <property type="project" value="TreeGrafter"/>
</dbReference>
<dbReference type="AlphaFoldDB" id="A0A9P8QDT7"/>
<proteinExistence type="inferred from homology"/>
<gene>
    <name evidence="9" type="ORF">WICPIJ_001308</name>
</gene>
<keyword evidence="6" id="KW-0175">Coiled coil</keyword>
<dbReference type="PRINTS" id="PR00380">
    <property type="entry name" value="KINESINHEAVY"/>
</dbReference>
<dbReference type="GO" id="GO:0007018">
    <property type="term" value="P:microtubule-based movement"/>
    <property type="evidence" value="ECO:0007669"/>
    <property type="project" value="InterPro"/>
</dbReference>
<feature type="region of interest" description="Disordered" evidence="7">
    <location>
        <begin position="980"/>
        <end position="1200"/>
    </location>
</feature>
<comment type="subcellular location">
    <subcellularLocation>
        <location evidence="1">Cytoplasm</location>
        <location evidence="1">Cytoskeleton</location>
    </subcellularLocation>
</comment>
<feature type="compositionally biased region" description="Acidic residues" evidence="7">
    <location>
        <begin position="1050"/>
        <end position="1065"/>
    </location>
</feature>
<dbReference type="GO" id="GO:0090307">
    <property type="term" value="P:mitotic spindle assembly"/>
    <property type="evidence" value="ECO:0007669"/>
    <property type="project" value="TreeGrafter"/>
</dbReference>
<feature type="compositionally biased region" description="Basic and acidic residues" evidence="7">
    <location>
        <begin position="980"/>
        <end position="1009"/>
    </location>
</feature>
<evidence type="ECO:0000256" key="5">
    <source>
        <dbReference type="PROSITE-ProRule" id="PRU00283"/>
    </source>
</evidence>
<comment type="similarity">
    <text evidence="5">Belongs to the TRAFAC class myosin-kinesin ATPase superfamily. Kinesin family.</text>
</comment>
<keyword evidence="4" id="KW-0206">Cytoskeleton</keyword>
<accession>A0A9P8QDT7</accession>
<dbReference type="InterPro" id="IPR047149">
    <property type="entry name" value="KIF11-like"/>
</dbReference>
<reference evidence="9" key="2">
    <citation type="submission" date="2021-01" db="EMBL/GenBank/DDBJ databases">
        <authorList>
            <person name="Schikora-Tamarit M.A."/>
        </authorList>
    </citation>
    <scope>NUCLEOTIDE SEQUENCE</scope>
    <source>
        <strain evidence="9">CBS2887</strain>
    </source>
</reference>
<evidence type="ECO:0000256" key="7">
    <source>
        <dbReference type="SAM" id="MobiDB-lite"/>
    </source>
</evidence>
<dbReference type="SMART" id="SM00129">
    <property type="entry name" value="KISc"/>
    <property type="match status" value="1"/>
</dbReference>
<keyword evidence="3 5" id="KW-0505">Motor protein</keyword>
<reference evidence="9" key="1">
    <citation type="journal article" date="2021" name="Open Biol.">
        <title>Shared evolutionary footprints suggest mitochondrial oxidative damage underlies multiple complex I losses in fungi.</title>
        <authorList>
            <person name="Schikora-Tamarit M.A."/>
            <person name="Marcet-Houben M."/>
            <person name="Nosek J."/>
            <person name="Gabaldon T."/>
        </authorList>
    </citation>
    <scope>NUCLEOTIDE SEQUENCE</scope>
    <source>
        <strain evidence="9">CBS2887</strain>
    </source>
</reference>
<evidence type="ECO:0000256" key="2">
    <source>
        <dbReference type="ARBA" id="ARBA00022490"/>
    </source>
</evidence>
<feature type="compositionally biased region" description="Polar residues" evidence="7">
    <location>
        <begin position="1098"/>
        <end position="1117"/>
    </location>
</feature>
<dbReference type="Gene3D" id="3.40.850.10">
    <property type="entry name" value="Kinesin motor domain"/>
    <property type="match status" value="1"/>
</dbReference>
<dbReference type="SUPFAM" id="SSF57997">
    <property type="entry name" value="Tropomyosin"/>
    <property type="match status" value="1"/>
</dbReference>
<keyword evidence="2" id="KW-0963">Cytoplasm</keyword>
<protein>
    <recommendedName>
        <fullName evidence="8">Kinesin motor domain-containing protein</fullName>
    </recommendedName>
</protein>
<dbReference type="GO" id="GO:0051231">
    <property type="term" value="P:spindle elongation"/>
    <property type="evidence" value="ECO:0007669"/>
    <property type="project" value="TreeGrafter"/>
</dbReference>
<feature type="compositionally biased region" description="Polar residues" evidence="7">
    <location>
        <begin position="1020"/>
        <end position="1029"/>
    </location>
</feature>
<feature type="domain" description="Kinesin motor" evidence="8">
    <location>
        <begin position="3"/>
        <end position="351"/>
    </location>
</feature>
<sequence length="1200" mass="134124">MSIIPRYLRLKPQGLSDSAEEKDQPEYLIESLEPHKVKFKETEAATRFTSIFNEQSSQEDLYKGILESSVSDLFNGNDAVLFSLGPSNSGKSYTMFGDEGNPGLAIHALHDILTKIDDKIMSFKPLKQLYGDTFLVSSSASSESRGDYALSLSVFELYNDRIRDLTLDLSKTVHQSLDIITDHKDSKVKPSKLRQIFVTNLREANLVLSKSMKRRAVSSTQINTRSSRSHLFIYFNVHTQQGPVLKTTRLTLADLAGSERTKDAKTDGKEFKEANYTNTSLTELGRVLTMMRNKSFDKSALRTSKLTRLLLTDLYGKGINGRIKLLLTIDPYATLGSILHCLKYIQPVSRLAIPRHSTTSSSVESTPGVSNSQHVNALTEEIASLKTLVLELQEEKSKMEAKLLQSEVELRDSIISEYEEKIKQMEITHSETIMNFRGNSEVDIDERLRLLSEEYESTIESKEAELKAKSEELSTLSEELSRVKTEYIAKFSETEDSVKALDHTKSELLEKIEHLETALKLITEESETIRSQKDSISQEYATSTSQLEEIRGEMESLKTLLSEAEGLSADKVNEIEVLSCKNSELNTRVDELSHELKTTGEVKSSLETEIDELKNQKSDIEAQLVEVQNKYDDSLKTQSNSASTEEKLKSELSELSRAKSDIESSLAKLQSQISELDNTKTQLLSENADLKSKLESLTAGKKDAELQNNELSVKIDSLTKELDANIMKKTNLISELESLKQEMSQANSSGSEAALVNQELRSRVSQLSDDLSAANGKITDLDAQLIDARESIENLEAVKVSYEEELNELKSKLELSITQTDFHKAHAKQLKSELQTATDDKKALQSQLDYTKAELQTAESKVSTLEKNWVSSDDKLKQAIKSQQSLKSDFEVVNSQKVDLEQQISSVNSENSSLNSKIESLGTESAALKSENDELSAKLDAENDKLQSALSSAKEKDEQIESLKTQSMEYRQLISMLEKELHGSKNAKKREAETEPEIVSKKSKSDKNSETAGETEDVNNTDSLESQESSIKEAESFVDDIFNDNPHDEDYQENFEEEAEEGPDSESDKENNSNTEFSPLSKSPGKSSVKRNDFKFKTSLNPLNEESDNSAEITTSPMKKIAPSLKKYNKVLTERNRMALSSPLKKKGFNPKSRSASSSPTKRKQTSSSSSMLDSSPKKSGKKKRSIAKNVNTDFEDSAF</sequence>
<keyword evidence="10" id="KW-1185">Reference proteome</keyword>
<dbReference type="PANTHER" id="PTHR47970">
    <property type="entry name" value="KINESIN-LIKE PROTEIN KIF11"/>
    <property type="match status" value="1"/>
</dbReference>
<comment type="caution">
    <text evidence="9">The sequence shown here is derived from an EMBL/GenBank/DDBJ whole genome shotgun (WGS) entry which is preliminary data.</text>
</comment>
<dbReference type="Gene3D" id="1.10.287.1490">
    <property type="match status" value="2"/>
</dbReference>
<feature type="coiled-coil region" evidence="6">
    <location>
        <begin position="897"/>
        <end position="980"/>
    </location>
</feature>
<dbReference type="GO" id="GO:0008574">
    <property type="term" value="F:plus-end-directed microtubule motor activity"/>
    <property type="evidence" value="ECO:0007669"/>
    <property type="project" value="TreeGrafter"/>
</dbReference>
<dbReference type="EMBL" id="JAEUBG010000665">
    <property type="protein sequence ID" value="KAH3687685.1"/>
    <property type="molecule type" value="Genomic_DNA"/>
</dbReference>
<evidence type="ECO:0000256" key="1">
    <source>
        <dbReference type="ARBA" id="ARBA00004245"/>
    </source>
</evidence>
<evidence type="ECO:0000256" key="6">
    <source>
        <dbReference type="SAM" id="Coils"/>
    </source>
</evidence>
<dbReference type="PANTHER" id="PTHR47970:SF12">
    <property type="entry name" value="KINESIN FAMILY MEMBER 11"/>
    <property type="match status" value="1"/>
</dbReference>
<keyword evidence="5" id="KW-0547">Nucleotide-binding</keyword>
<dbReference type="InterPro" id="IPR036961">
    <property type="entry name" value="Kinesin_motor_dom_sf"/>
</dbReference>
<evidence type="ECO:0000256" key="4">
    <source>
        <dbReference type="ARBA" id="ARBA00023212"/>
    </source>
</evidence>
<dbReference type="Proteomes" id="UP000774326">
    <property type="component" value="Unassembled WGS sequence"/>
</dbReference>
<dbReference type="PROSITE" id="PS50067">
    <property type="entry name" value="KINESIN_MOTOR_2"/>
    <property type="match status" value="1"/>
</dbReference>
<dbReference type="SUPFAM" id="SSF52540">
    <property type="entry name" value="P-loop containing nucleoside triphosphate hydrolases"/>
    <property type="match status" value="1"/>
</dbReference>
<organism evidence="9 10">
    <name type="scientific">Wickerhamomyces pijperi</name>
    <name type="common">Yeast</name>
    <name type="synonym">Pichia pijperi</name>
    <dbReference type="NCBI Taxonomy" id="599730"/>
    <lineage>
        <taxon>Eukaryota</taxon>
        <taxon>Fungi</taxon>
        <taxon>Dikarya</taxon>
        <taxon>Ascomycota</taxon>
        <taxon>Saccharomycotina</taxon>
        <taxon>Saccharomycetes</taxon>
        <taxon>Phaffomycetales</taxon>
        <taxon>Wickerhamomycetaceae</taxon>
        <taxon>Wickerhamomyces</taxon>
    </lineage>
</organism>
<dbReference type="Pfam" id="PF00225">
    <property type="entry name" value="Kinesin"/>
    <property type="match status" value="1"/>
</dbReference>
<feature type="coiled-coil region" evidence="6">
    <location>
        <begin position="375"/>
        <end position="409"/>
    </location>
</feature>
<keyword evidence="5" id="KW-0067">ATP-binding</keyword>
<dbReference type="OrthoDB" id="123929at2759"/>
<evidence type="ECO:0000256" key="3">
    <source>
        <dbReference type="ARBA" id="ARBA00023175"/>
    </source>
</evidence>
<dbReference type="GO" id="GO:0005524">
    <property type="term" value="F:ATP binding"/>
    <property type="evidence" value="ECO:0007669"/>
    <property type="project" value="UniProtKB-UniRule"/>
</dbReference>
<dbReference type="InterPro" id="IPR027417">
    <property type="entry name" value="P-loop_NTPase"/>
</dbReference>
<dbReference type="InterPro" id="IPR001752">
    <property type="entry name" value="Kinesin_motor_dom"/>
</dbReference>
<feature type="compositionally biased region" description="Polar residues" evidence="7">
    <location>
        <begin position="1072"/>
        <end position="1086"/>
    </location>
</feature>